<feature type="region of interest" description="Disordered" evidence="1">
    <location>
        <begin position="95"/>
        <end position="124"/>
    </location>
</feature>
<evidence type="ECO:0008006" key="4">
    <source>
        <dbReference type="Google" id="ProtNLM"/>
    </source>
</evidence>
<dbReference type="RefSeq" id="WP_343792825.1">
    <property type="nucleotide sequence ID" value="NZ_BAAAEU010000024.1"/>
</dbReference>
<name>A0ABN1ITV8_9GAMM</name>
<sequence length="627" mass="67487">MADCPLIVQDGVAAIVDNAYTTYSAYAGAAFTMALKQAEALQAFQVGSIPANVSLALPTAWFQYVRPAAPQSPDLSYHPDQTKIPDVAVTPYQAFTPGNAPTDNSQAPAISLPPQPGALTATAPGDPPVLPSLVVPAAPSITFPNAPALRDIALPTPPSITLPTFQGVRPTSNLVAPAVALAFTPTDYTDTLLTSVKATIATMLQGGTGLPSAVVQALRDRAYASQDILETRAVQQAYEELSSRGFSEPNGLLQRRLAEIRQTNQNLRSGLSRDIYIKDQEIAVENLRFSVQQGIAIESALLVHHVEFMRLSLQAAQFALQASIDVFDAQVKLFNANLQAYSVDAQVYRDKLQAALTQVEIYKAEVDAQKLIGDINQQAVQIYAERVKALLATVEVYTAQVNGVRAQAEANATIIEAFRAKVTAYAEQVRAYTAQWEGYRAAVDGQLSLEKIYETSVNAYSTRVRAWSEQNTVGIESKKLELQSDQLTIDVWKAKLERYMSALDAEVKRLDAVTRGYAGQVDAFRAQATVEQVAAEVSQKGVELAITAQNNQAQVALKNAEIAIQELVQTTNLLIEAKKSAATVEAQLAASALSAVNFSARIGSELSQQQSCSQQTAFTYFGTAPST</sequence>
<gene>
    <name evidence="2" type="ORF">GCM10009105_31380</name>
</gene>
<organism evidence="2 3">
    <name type="scientific">Dokdonella soli</name>
    <dbReference type="NCBI Taxonomy" id="529810"/>
    <lineage>
        <taxon>Bacteria</taxon>
        <taxon>Pseudomonadati</taxon>
        <taxon>Pseudomonadota</taxon>
        <taxon>Gammaproteobacteria</taxon>
        <taxon>Lysobacterales</taxon>
        <taxon>Rhodanobacteraceae</taxon>
        <taxon>Dokdonella</taxon>
    </lineage>
</organism>
<reference evidence="2 3" key="1">
    <citation type="journal article" date="2019" name="Int. J. Syst. Evol. Microbiol.">
        <title>The Global Catalogue of Microorganisms (GCM) 10K type strain sequencing project: providing services to taxonomists for standard genome sequencing and annotation.</title>
        <authorList>
            <consortium name="The Broad Institute Genomics Platform"/>
            <consortium name="The Broad Institute Genome Sequencing Center for Infectious Disease"/>
            <person name="Wu L."/>
            <person name="Ma J."/>
        </authorList>
    </citation>
    <scope>NUCLEOTIDE SEQUENCE [LARGE SCALE GENOMIC DNA]</scope>
    <source>
        <strain evidence="2 3">JCM 15421</strain>
    </source>
</reference>
<dbReference type="EMBL" id="BAAAEU010000024">
    <property type="protein sequence ID" value="GAA0721244.1"/>
    <property type="molecule type" value="Genomic_DNA"/>
</dbReference>
<evidence type="ECO:0000313" key="3">
    <source>
        <dbReference type="Proteomes" id="UP001501523"/>
    </source>
</evidence>
<accession>A0ABN1ITV8</accession>
<evidence type="ECO:0000313" key="2">
    <source>
        <dbReference type="EMBL" id="GAA0721244.1"/>
    </source>
</evidence>
<dbReference type="Proteomes" id="UP001501523">
    <property type="component" value="Unassembled WGS sequence"/>
</dbReference>
<feature type="compositionally biased region" description="Polar residues" evidence="1">
    <location>
        <begin position="99"/>
        <end position="108"/>
    </location>
</feature>
<comment type="caution">
    <text evidence="2">The sequence shown here is derived from an EMBL/GenBank/DDBJ whole genome shotgun (WGS) entry which is preliminary data.</text>
</comment>
<evidence type="ECO:0000256" key="1">
    <source>
        <dbReference type="SAM" id="MobiDB-lite"/>
    </source>
</evidence>
<keyword evidence="3" id="KW-1185">Reference proteome</keyword>
<protein>
    <recommendedName>
        <fullName evidence="4">TolC family protein</fullName>
    </recommendedName>
</protein>
<proteinExistence type="predicted"/>